<dbReference type="InterPro" id="IPR003043">
    <property type="entry name" value="Uropor_MeTrfase_CS"/>
</dbReference>
<dbReference type="GO" id="GO:0032259">
    <property type="term" value="P:methylation"/>
    <property type="evidence" value="ECO:0007669"/>
    <property type="project" value="UniProtKB-KW"/>
</dbReference>
<sequence length="267" mass="26967">MSIEKAIGRLAPEIVEFKAGQVWLAGAGPGNAGQLTLDVVSALAQADAIVYDALVDPSILKAADGADLHFVGKRGGKPSTPQDDITALLIALAGRGRRVLRLKGGDPYVFGRGGEEAMALARAGIQFRILPGVTSAFGALASAGIPATMRGMNKAIILATGHAAGEPEDLDWAALARTGQPIVVYMGLKRVETIAAALISGGLAATTPAAVIAAATTEGETVLVSTLAAIAREAAASGVASPALIVVGEIVSMRAELGQFVKLVKSA</sequence>
<dbReference type="Gene3D" id="3.30.950.10">
    <property type="entry name" value="Methyltransferase, Cobalt-precorrin-4 Transmethylase, Domain 2"/>
    <property type="match status" value="1"/>
</dbReference>
<dbReference type="Proteomes" id="UP000463224">
    <property type="component" value="Unassembled WGS sequence"/>
</dbReference>
<keyword evidence="6" id="KW-0627">Porphyrin biosynthesis</keyword>
<keyword evidence="11" id="KW-1185">Reference proteome</keyword>
<reference evidence="10 11" key="1">
    <citation type="submission" date="2019-12" db="EMBL/GenBank/DDBJ databases">
        <title>Nitratireductor arenosus sp. nov., Isolated from sea sand, Jeju island, South Korea.</title>
        <authorList>
            <person name="Kim W."/>
        </authorList>
    </citation>
    <scope>NUCLEOTIDE SEQUENCE [LARGE SCALE GENOMIC DNA]</scope>
    <source>
        <strain evidence="10 11">CAU 1489</strain>
    </source>
</reference>
<evidence type="ECO:0000313" key="11">
    <source>
        <dbReference type="Proteomes" id="UP000463224"/>
    </source>
</evidence>
<keyword evidence="4 8" id="KW-0808">Transferase</keyword>
<evidence type="ECO:0000256" key="3">
    <source>
        <dbReference type="ARBA" id="ARBA00022603"/>
    </source>
</evidence>
<keyword evidence="3 8" id="KW-0489">Methyltransferase</keyword>
<dbReference type="Gene3D" id="3.40.1010.10">
    <property type="entry name" value="Cobalt-precorrin-4 Transmethylase, Domain 1"/>
    <property type="match status" value="1"/>
</dbReference>
<evidence type="ECO:0000256" key="1">
    <source>
        <dbReference type="ARBA" id="ARBA00005879"/>
    </source>
</evidence>
<protein>
    <recommendedName>
        <fullName evidence="2">uroporphyrinogen-III C-methyltransferase</fullName>
        <ecNumber evidence="2">2.1.1.107</ecNumber>
    </recommendedName>
</protein>
<evidence type="ECO:0000256" key="6">
    <source>
        <dbReference type="ARBA" id="ARBA00023244"/>
    </source>
</evidence>
<gene>
    <name evidence="10" type="primary">cobA</name>
    <name evidence="10" type="ORF">GN330_20885</name>
</gene>
<evidence type="ECO:0000256" key="7">
    <source>
        <dbReference type="ARBA" id="ARBA00025705"/>
    </source>
</evidence>
<comment type="similarity">
    <text evidence="1 8">Belongs to the precorrin methyltransferase family.</text>
</comment>
<dbReference type="EMBL" id="WPHG01000007">
    <property type="protein sequence ID" value="MVA99713.1"/>
    <property type="molecule type" value="Genomic_DNA"/>
</dbReference>
<evidence type="ECO:0000256" key="4">
    <source>
        <dbReference type="ARBA" id="ARBA00022679"/>
    </source>
</evidence>
<dbReference type="CDD" id="cd11642">
    <property type="entry name" value="SUMT"/>
    <property type="match status" value="1"/>
</dbReference>
<dbReference type="AlphaFoldDB" id="A0A844QP20"/>
<dbReference type="NCBIfam" id="NF004790">
    <property type="entry name" value="PRK06136.1"/>
    <property type="match status" value="1"/>
</dbReference>
<evidence type="ECO:0000259" key="9">
    <source>
        <dbReference type="Pfam" id="PF00590"/>
    </source>
</evidence>
<dbReference type="InterPro" id="IPR050161">
    <property type="entry name" value="Siro_Cobalamin_biosynth"/>
</dbReference>
<dbReference type="InterPro" id="IPR035996">
    <property type="entry name" value="4pyrrol_Methylase_sf"/>
</dbReference>
<evidence type="ECO:0000313" key="10">
    <source>
        <dbReference type="EMBL" id="MVA99713.1"/>
    </source>
</evidence>
<dbReference type="GO" id="GO:0004851">
    <property type="term" value="F:uroporphyrin-III C-methyltransferase activity"/>
    <property type="evidence" value="ECO:0007669"/>
    <property type="project" value="UniProtKB-EC"/>
</dbReference>
<dbReference type="PANTHER" id="PTHR45790:SF3">
    <property type="entry name" value="S-ADENOSYL-L-METHIONINE-DEPENDENT UROPORPHYRINOGEN III METHYLTRANSFERASE, CHLOROPLASTIC"/>
    <property type="match status" value="1"/>
</dbReference>
<dbReference type="InterPro" id="IPR014777">
    <property type="entry name" value="4pyrrole_Mease_sub1"/>
</dbReference>
<keyword evidence="5" id="KW-0949">S-adenosyl-L-methionine</keyword>
<evidence type="ECO:0000256" key="2">
    <source>
        <dbReference type="ARBA" id="ARBA00012162"/>
    </source>
</evidence>
<dbReference type="FunFam" id="3.40.1010.10:FF:000001">
    <property type="entry name" value="Siroheme synthase"/>
    <property type="match status" value="1"/>
</dbReference>
<dbReference type="SUPFAM" id="SSF53790">
    <property type="entry name" value="Tetrapyrrole methylase"/>
    <property type="match status" value="1"/>
</dbReference>
<name>A0A844QP20_9HYPH</name>
<proteinExistence type="inferred from homology"/>
<dbReference type="InterPro" id="IPR014776">
    <property type="entry name" value="4pyrrole_Mease_sub2"/>
</dbReference>
<feature type="domain" description="Tetrapyrrole methylase" evidence="9">
    <location>
        <begin position="22"/>
        <end position="230"/>
    </location>
</feature>
<comment type="pathway">
    <text evidence="7">Porphyrin-containing compound metabolism; siroheme biosynthesis; precorrin-2 from uroporphyrinogen III: step 1/1.</text>
</comment>
<dbReference type="PROSITE" id="PS00840">
    <property type="entry name" value="SUMT_2"/>
    <property type="match status" value="1"/>
</dbReference>
<dbReference type="Pfam" id="PF00590">
    <property type="entry name" value="TP_methylase"/>
    <property type="match status" value="1"/>
</dbReference>
<evidence type="ECO:0000256" key="8">
    <source>
        <dbReference type="RuleBase" id="RU003960"/>
    </source>
</evidence>
<dbReference type="EC" id="2.1.1.107" evidence="2"/>
<dbReference type="GO" id="GO:0019354">
    <property type="term" value="P:siroheme biosynthetic process"/>
    <property type="evidence" value="ECO:0007669"/>
    <property type="project" value="UniProtKB-UniPathway"/>
</dbReference>
<evidence type="ECO:0000256" key="5">
    <source>
        <dbReference type="ARBA" id="ARBA00022691"/>
    </source>
</evidence>
<organism evidence="10 11">
    <name type="scientific">Nitratireductor arenosus</name>
    <dbReference type="NCBI Taxonomy" id="2682096"/>
    <lineage>
        <taxon>Bacteria</taxon>
        <taxon>Pseudomonadati</taxon>
        <taxon>Pseudomonadota</taxon>
        <taxon>Alphaproteobacteria</taxon>
        <taxon>Hyphomicrobiales</taxon>
        <taxon>Phyllobacteriaceae</taxon>
        <taxon>Nitratireductor</taxon>
    </lineage>
</organism>
<dbReference type="PANTHER" id="PTHR45790">
    <property type="entry name" value="SIROHEME SYNTHASE-RELATED"/>
    <property type="match status" value="1"/>
</dbReference>
<dbReference type="UniPathway" id="UPA00262">
    <property type="reaction ID" value="UER00211"/>
</dbReference>
<dbReference type="RefSeq" id="WP_156715190.1">
    <property type="nucleotide sequence ID" value="NZ_WPHG01000007.1"/>
</dbReference>
<comment type="caution">
    <text evidence="10">The sequence shown here is derived from an EMBL/GenBank/DDBJ whole genome shotgun (WGS) entry which is preliminary data.</text>
</comment>
<accession>A0A844QP20</accession>
<dbReference type="InterPro" id="IPR000878">
    <property type="entry name" value="4pyrrol_Mease"/>
</dbReference>
<dbReference type="InterPro" id="IPR006366">
    <property type="entry name" value="CobA/CysG_C"/>
</dbReference>
<dbReference type="NCBIfam" id="TIGR01469">
    <property type="entry name" value="cobA_cysG_Cterm"/>
    <property type="match status" value="1"/>
</dbReference>